<dbReference type="InterPro" id="IPR050984">
    <property type="entry name" value="Gfo/Idh/MocA_domain"/>
</dbReference>
<evidence type="ECO:0000313" key="7">
    <source>
        <dbReference type="EMBL" id="CAB4870536.1"/>
    </source>
</evidence>
<evidence type="ECO:0000259" key="3">
    <source>
        <dbReference type="Pfam" id="PF01408"/>
    </source>
</evidence>
<evidence type="ECO:0000313" key="5">
    <source>
        <dbReference type="EMBL" id="CAB4595836.1"/>
    </source>
</evidence>
<accession>A0A6J6G3M4</accession>
<dbReference type="Pfam" id="PF01408">
    <property type="entry name" value="GFO_IDH_MocA"/>
    <property type="match status" value="1"/>
</dbReference>
<reference evidence="5" key="1">
    <citation type="submission" date="2020-05" db="EMBL/GenBank/DDBJ databases">
        <authorList>
            <person name="Chiriac C."/>
            <person name="Salcher M."/>
            <person name="Ghai R."/>
            <person name="Kavagutti S V."/>
        </authorList>
    </citation>
    <scope>NUCLEOTIDE SEQUENCE</scope>
</reference>
<evidence type="ECO:0000256" key="2">
    <source>
        <dbReference type="ARBA" id="ARBA00023002"/>
    </source>
</evidence>
<keyword evidence="2" id="KW-0560">Oxidoreductase</keyword>
<dbReference type="GO" id="GO:0016491">
    <property type="term" value="F:oxidoreductase activity"/>
    <property type="evidence" value="ECO:0007669"/>
    <property type="project" value="UniProtKB-KW"/>
</dbReference>
<dbReference type="EMBL" id="CAEZXH010000038">
    <property type="protein sequence ID" value="CAB4683917.1"/>
    <property type="molecule type" value="Genomic_DNA"/>
</dbReference>
<dbReference type="Gene3D" id="3.30.360.10">
    <property type="entry name" value="Dihydrodipicolinate Reductase, domain 2"/>
    <property type="match status" value="1"/>
</dbReference>
<gene>
    <name evidence="5" type="ORF">UFOPK1811_00460</name>
    <name evidence="6" type="ORF">UFOPK2360_00749</name>
    <name evidence="7" type="ORF">UFOPK3306_00906</name>
</gene>
<comment type="similarity">
    <text evidence="1">Belongs to the Gfo/Idh/MocA family.</text>
</comment>
<dbReference type="InterPro" id="IPR036291">
    <property type="entry name" value="NAD(P)-bd_dom_sf"/>
</dbReference>
<dbReference type="AlphaFoldDB" id="A0A6J6G3M4"/>
<dbReference type="EMBL" id="CAEZUJ010000012">
    <property type="protein sequence ID" value="CAB4595836.1"/>
    <property type="molecule type" value="Genomic_DNA"/>
</dbReference>
<feature type="domain" description="GFO/IDH/MocA-like oxidoreductase" evidence="4">
    <location>
        <begin position="130"/>
        <end position="245"/>
    </location>
</feature>
<dbReference type="InterPro" id="IPR000683">
    <property type="entry name" value="Gfo/Idh/MocA-like_OxRdtase_N"/>
</dbReference>
<dbReference type="Gene3D" id="3.40.50.720">
    <property type="entry name" value="NAD(P)-binding Rossmann-like Domain"/>
    <property type="match status" value="1"/>
</dbReference>
<proteinExistence type="inferred from homology"/>
<dbReference type="InterPro" id="IPR055170">
    <property type="entry name" value="GFO_IDH_MocA-like_dom"/>
</dbReference>
<dbReference type="SUPFAM" id="SSF55347">
    <property type="entry name" value="Glyceraldehyde-3-phosphate dehydrogenase-like, C-terminal domain"/>
    <property type="match status" value="1"/>
</dbReference>
<evidence type="ECO:0000256" key="1">
    <source>
        <dbReference type="ARBA" id="ARBA00010928"/>
    </source>
</evidence>
<dbReference type="GO" id="GO:0000166">
    <property type="term" value="F:nucleotide binding"/>
    <property type="evidence" value="ECO:0007669"/>
    <property type="project" value="InterPro"/>
</dbReference>
<dbReference type="EMBL" id="CAFBLI010000067">
    <property type="protein sequence ID" value="CAB4870536.1"/>
    <property type="molecule type" value="Genomic_DNA"/>
</dbReference>
<evidence type="ECO:0000313" key="6">
    <source>
        <dbReference type="EMBL" id="CAB4683917.1"/>
    </source>
</evidence>
<evidence type="ECO:0000259" key="4">
    <source>
        <dbReference type="Pfam" id="PF22725"/>
    </source>
</evidence>
<organism evidence="5">
    <name type="scientific">freshwater metagenome</name>
    <dbReference type="NCBI Taxonomy" id="449393"/>
    <lineage>
        <taxon>unclassified sequences</taxon>
        <taxon>metagenomes</taxon>
        <taxon>ecological metagenomes</taxon>
    </lineage>
</organism>
<dbReference type="PANTHER" id="PTHR22604:SF105">
    <property type="entry name" value="TRANS-1,2-DIHYDROBENZENE-1,2-DIOL DEHYDROGENASE"/>
    <property type="match status" value="1"/>
</dbReference>
<sequence length="324" mass="35757">MEKFRWGFIGAGMIAKKALYPAISKSNIGEIYAVASRDADKAMTISPKGLIYTDYDQLLADPNVDGVYISLPNAFHLPLAIRAMKAGKHVLCEKPLGMNAAEVREAMAVSKETGKILIEASWNRWHPRTKRIQEIVQSGKIGKLTRIRTAFTYDGLDESNIRLDPTIGGGILYDLGPYSTVAPLWLTGFPKVTDMEVQTVWHAGGVDETTRVNYKVGGVPAETVTSANIPVSLWMIVEGTKGSVRTGGSDSFVSLNNPSTLEIEIQGKKKVERFDACDPYQLMADAFVRHVRGKKDWVMPLEESLRFAELFDAAFALMKRPTNS</sequence>
<dbReference type="PANTHER" id="PTHR22604">
    <property type="entry name" value="OXIDOREDUCTASES"/>
    <property type="match status" value="1"/>
</dbReference>
<feature type="domain" description="Gfo/Idh/MocA-like oxidoreductase N-terminal" evidence="3">
    <location>
        <begin position="4"/>
        <end position="118"/>
    </location>
</feature>
<protein>
    <submittedName>
        <fullName evidence="5">Unannotated protein</fullName>
    </submittedName>
</protein>
<dbReference type="Pfam" id="PF22725">
    <property type="entry name" value="GFO_IDH_MocA_C3"/>
    <property type="match status" value="1"/>
</dbReference>
<name>A0A6J6G3M4_9ZZZZ</name>
<dbReference type="SUPFAM" id="SSF51735">
    <property type="entry name" value="NAD(P)-binding Rossmann-fold domains"/>
    <property type="match status" value="1"/>
</dbReference>